<evidence type="ECO:0000313" key="5">
    <source>
        <dbReference type="Proteomes" id="UP001224890"/>
    </source>
</evidence>
<dbReference type="EMBL" id="JAHMHR010000007">
    <property type="protein sequence ID" value="KAK1689677.1"/>
    <property type="molecule type" value="Genomic_DNA"/>
</dbReference>
<evidence type="ECO:0000259" key="2">
    <source>
        <dbReference type="Pfam" id="PF21345"/>
    </source>
</evidence>
<dbReference type="InterPro" id="IPR040632">
    <property type="entry name" value="Sulfotransfer_4"/>
</dbReference>
<feature type="domain" description="PcRGLX/YetA-like N-terminal RIFT barrel" evidence="1">
    <location>
        <begin position="428"/>
        <end position="461"/>
    </location>
</feature>
<feature type="domain" description="PcRGLX/YetA-like C-terminal alpha/alpha toroid" evidence="3">
    <location>
        <begin position="855"/>
        <end position="1260"/>
    </location>
</feature>
<evidence type="ECO:0000259" key="3">
    <source>
        <dbReference type="Pfam" id="PF21346"/>
    </source>
</evidence>
<organism evidence="4 5">
    <name type="scientific">Colletotrichum godetiae</name>
    <dbReference type="NCBI Taxonomy" id="1209918"/>
    <lineage>
        <taxon>Eukaryota</taxon>
        <taxon>Fungi</taxon>
        <taxon>Dikarya</taxon>
        <taxon>Ascomycota</taxon>
        <taxon>Pezizomycotina</taxon>
        <taxon>Sordariomycetes</taxon>
        <taxon>Hypocreomycetidae</taxon>
        <taxon>Glomerellales</taxon>
        <taxon>Glomerellaceae</taxon>
        <taxon>Colletotrichum</taxon>
        <taxon>Colletotrichum acutatum species complex</taxon>
    </lineage>
</organism>
<dbReference type="InterPro" id="IPR045793">
    <property type="entry name" value="PcRGLX/YetA-like"/>
</dbReference>
<dbReference type="AlphaFoldDB" id="A0AAJ0ASQ3"/>
<gene>
    <name evidence="4" type="ORF">BDP55DRAFT_712104</name>
</gene>
<comment type="caution">
    <text evidence="4">The sequence shown here is derived from an EMBL/GenBank/DDBJ whole genome shotgun (WGS) entry which is preliminary data.</text>
</comment>
<name>A0AAJ0ASQ3_9PEZI</name>
<dbReference type="Gene3D" id="3.40.50.300">
    <property type="entry name" value="P-loop containing nucleotide triphosphate hydrolases"/>
    <property type="match status" value="1"/>
</dbReference>
<dbReference type="RefSeq" id="XP_060433372.1">
    <property type="nucleotide sequence ID" value="XM_060578197.1"/>
</dbReference>
<dbReference type="InterPro" id="IPR048331">
    <property type="entry name" value="PcRGLX/YetA_3rd"/>
</dbReference>
<dbReference type="Pfam" id="PF19501">
    <property type="entry name" value="PcRGLX_1st"/>
    <property type="match status" value="1"/>
</dbReference>
<dbReference type="GeneID" id="85462723"/>
<evidence type="ECO:0000259" key="1">
    <source>
        <dbReference type="Pfam" id="PF19501"/>
    </source>
</evidence>
<dbReference type="InterPro" id="IPR027417">
    <property type="entry name" value="P-loop_NTPase"/>
</dbReference>
<dbReference type="Proteomes" id="UP001224890">
    <property type="component" value="Unassembled WGS sequence"/>
</dbReference>
<sequence length="1267" mass="142194">MASQILAPAASGPHAAKEMKVLSLGMTRTGSASVTKALTILGYQGVHHGIQAISSPREWALFSRAADSVFPTLPTHNGAPFTRKDWESLFGSYEAVTDMGSFFALQLIEAFPEAKVILVERDVDSWFHSMDEAIFKTTWGLRADLIIDFLGPAWGLNGGRTLRKILLGFYGVGNVKEMREVAKDRYRKHYAEVRAAVPKDQLLEFKLEDGWVPLCEFLGEDVPGSVEFPVANQRKEHLERVRTRQNRFFKLAFFTGLRKVMPWAFGLGVVAAGMYFAKPTWKPGRFGLVELNRVFETILKDIQLQLKGTMKRRLLVHCFHSIIMNWMRVNQNSTSVHEAPVHHIVKDDLRAWQARSDGRIATPFLSPAMPVSGNQTIWKFSSHQWSLIEKQLFDGSGKDHPQIQGSHLGYLGDKESATSRTPVSFAEQRTWPTAFWPDGSMKWTSHAIPASATADESYRVVAIDSSDAVIQITNALIVEEDSNIISIDTGKIKISFAKTGNEIIKKIVNAKGSTVGVQGRLVLLSQDRIYDADKPDSLVKHHSFYGQITSVEVEQTGPIRVVIAVRGVHVEASRESEPAVGTHQPWVPFTLKFYLYAGSSHIRILHTIIYDGDTNCFVRGLGIRFKMPLQEEAAFDRHVRFSGASGGVLAEASQGLTGLWKDPGKEVRSAQVQGRPLPSPESWNSELPQASLRWVPIWNDFSLHQLSPDGFTLEKRLKEGHPWIKTASGTKAEGVVYVGGANRGGLAIGSRHFWERYPTGIDVRGVGASQEDTEVTLWLYDPKAGPMDLRPYHDGLGQQGFDDQLDALKITYEDWEPELGTPYGVARTNELVISVTDSTPDGGEFSSLIDLVREPPKLLPIPEAIHLSQAFGMYWSPLSKVLSPTDEHLEFLFQFYQKQVQQRRWYGFWDHGDIMHTYDEDRHTWRYDVGGYAWDNSELSPDLWLWLYFLRTGRTDVFNMAEALTRHTGEVDVYHLGRYRGLGTRHGVQHWSDSCKQSRISNALYRRFFYYLSGGDERVGELLEETLDTDQKFLVLDPYRKVRKDRETYSPDVHAVEISLGTDWASLAASWLVEFERRGIGALRNGFVTGIATYNPSTGAISPPASDPENNGVVKVSHLSAMFGLFEVAADILQQFPEKANATGFRNAWLEYCTFFNASLEEQETRYGRPGWGRLQLRQGHSRLTAFAASELKRPDLAERALEEFENGDGFRDYGPKTVWKSTPVSRNHVLEPADEAAWVSTNCTALYGLAAIQNLALLTGKTRAAK</sequence>
<dbReference type="PANTHER" id="PTHR40081:SF1">
    <property type="entry name" value="TAT PATHWAY SIGNAL SEQUENCE DOMAIN PROTEIN"/>
    <property type="match status" value="1"/>
</dbReference>
<proteinExistence type="predicted"/>
<protein>
    <submittedName>
        <fullName evidence="4">Uncharacterized protein</fullName>
    </submittedName>
</protein>
<dbReference type="SUPFAM" id="SSF52540">
    <property type="entry name" value="P-loop containing nucleoside triphosphate hydrolases"/>
    <property type="match status" value="1"/>
</dbReference>
<evidence type="ECO:0000313" key="4">
    <source>
        <dbReference type="EMBL" id="KAK1689677.1"/>
    </source>
</evidence>
<dbReference type="PANTHER" id="PTHR40081">
    <property type="entry name" value="CONCANAVALIN A-LIKE LECTIN/GLUCANASE"/>
    <property type="match status" value="1"/>
</dbReference>
<feature type="domain" description="PcRGLX/YetA-like central beta-sandwich" evidence="2">
    <location>
        <begin position="477"/>
        <end position="848"/>
    </location>
</feature>
<dbReference type="Pfam" id="PF21346">
    <property type="entry name" value="PcRGLX_3rd"/>
    <property type="match status" value="1"/>
</dbReference>
<dbReference type="InterPro" id="IPR048330">
    <property type="entry name" value="PcRGLX/YetA_2nd"/>
</dbReference>
<dbReference type="Pfam" id="PF17784">
    <property type="entry name" value="Sulfotransfer_4"/>
    <property type="match status" value="1"/>
</dbReference>
<dbReference type="InterPro" id="IPR048329">
    <property type="entry name" value="PcRGLX_1st"/>
</dbReference>
<accession>A0AAJ0ASQ3</accession>
<keyword evidence="5" id="KW-1185">Reference proteome</keyword>
<dbReference type="Pfam" id="PF21345">
    <property type="entry name" value="PcRGLX_2nd"/>
    <property type="match status" value="1"/>
</dbReference>
<reference evidence="4" key="1">
    <citation type="submission" date="2021-06" db="EMBL/GenBank/DDBJ databases">
        <title>Comparative genomics, transcriptomics and evolutionary studies reveal genomic signatures of adaptation to plant cell wall in hemibiotrophic fungi.</title>
        <authorList>
            <consortium name="DOE Joint Genome Institute"/>
            <person name="Baroncelli R."/>
            <person name="Diaz J.F."/>
            <person name="Benocci T."/>
            <person name="Peng M."/>
            <person name="Battaglia E."/>
            <person name="Haridas S."/>
            <person name="Andreopoulos W."/>
            <person name="Labutti K."/>
            <person name="Pangilinan J."/>
            <person name="Floch G.L."/>
            <person name="Makela M.R."/>
            <person name="Henrissat B."/>
            <person name="Grigoriev I.V."/>
            <person name="Crouch J.A."/>
            <person name="De Vries R.P."/>
            <person name="Sukno S.A."/>
            <person name="Thon M.R."/>
        </authorList>
    </citation>
    <scope>NUCLEOTIDE SEQUENCE</scope>
    <source>
        <strain evidence="4">CBS 193.32</strain>
    </source>
</reference>